<gene>
    <name evidence="2" type="ORF">SAY86_012040</name>
</gene>
<name>A0AAN7MC45_TRANT</name>
<keyword evidence="3" id="KW-1185">Reference proteome</keyword>
<evidence type="ECO:0000259" key="1">
    <source>
        <dbReference type="Pfam" id="PF22241"/>
    </source>
</evidence>
<dbReference type="EMBL" id="JAXQNO010000007">
    <property type="protein sequence ID" value="KAK4794046.1"/>
    <property type="molecule type" value="Genomic_DNA"/>
</dbReference>
<dbReference type="Proteomes" id="UP001346149">
    <property type="component" value="Unassembled WGS sequence"/>
</dbReference>
<proteinExistence type="predicted"/>
<dbReference type="Pfam" id="PF22241">
    <property type="entry name" value="PSMD12-CSN4_N"/>
    <property type="match status" value="1"/>
</dbReference>
<feature type="domain" description="PSMD12/CSN4-like N-terminal" evidence="1">
    <location>
        <begin position="60"/>
        <end position="115"/>
    </location>
</feature>
<dbReference type="AlphaFoldDB" id="A0AAN7MC45"/>
<reference evidence="2 3" key="1">
    <citation type="journal article" date="2023" name="Hortic Res">
        <title>Pangenome of water caltrop reveals structural variations and asymmetric subgenome divergence after allopolyploidization.</title>
        <authorList>
            <person name="Zhang X."/>
            <person name="Chen Y."/>
            <person name="Wang L."/>
            <person name="Yuan Y."/>
            <person name="Fang M."/>
            <person name="Shi L."/>
            <person name="Lu R."/>
            <person name="Comes H.P."/>
            <person name="Ma Y."/>
            <person name="Chen Y."/>
            <person name="Huang G."/>
            <person name="Zhou Y."/>
            <person name="Zheng Z."/>
            <person name="Qiu Y."/>
        </authorList>
    </citation>
    <scope>NUCLEOTIDE SEQUENCE [LARGE SCALE GENOMIC DNA]</scope>
    <source>
        <strain evidence="2">F231</strain>
    </source>
</reference>
<sequence>MKEMGMKWLVFRLREGGRKPNKEEAFQPIKEETNRLVYSSQKFTRQRIEQYKLILASVLSSNDILQMKKAHYALAQIQPRVVSFEEQVLVIRETLAELYESEQQWSKAAQMLSVIKPRFRYEIVGICQALNDILDNMANKGFLVPL</sequence>
<evidence type="ECO:0000313" key="2">
    <source>
        <dbReference type="EMBL" id="KAK4794046.1"/>
    </source>
</evidence>
<comment type="caution">
    <text evidence="2">The sequence shown here is derived from an EMBL/GenBank/DDBJ whole genome shotgun (WGS) entry which is preliminary data.</text>
</comment>
<dbReference type="InterPro" id="IPR054559">
    <property type="entry name" value="PSMD12-CSN4-like_N"/>
</dbReference>
<accession>A0AAN7MC45</accession>
<evidence type="ECO:0000313" key="3">
    <source>
        <dbReference type="Proteomes" id="UP001346149"/>
    </source>
</evidence>
<organism evidence="2 3">
    <name type="scientific">Trapa natans</name>
    <name type="common">Water chestnut</name>
    <dbReference type="NCBI Taxonomy" id="22666"/>
    <lineage>
        <taxon>Eukaryota</taxon>
        <taxon>Viridiplantae</taxon>
        <taxon>Streptophyta</taxon>
        <taxon>Embryophyta</taxon>
        <taxon>Tracheophyta</taxon>
        <taxon>Spermatophyta</taxon>
        <taxon>Magnoliopsida</taxon>
        <taxon>eudicotyledons</taxon>
        <taxon>Gunneridae</taxon>
        <taxon>Pentapetalae</taxon>
        <taxon>rosids</taxon>
        <taxon>malvids</taxon>
        <taxon>Myrtales</taxon>
        <taxon>Lythraceae</taxon>
        <taxon>Trapa</taxon>
    </lineage>
</organism>
<protein>
    <recommendedName>
        <fullName evidence="1">PSMD12/CSN4-like N-terminal domain-containing protein</fullName>
    </recommendedName>
</protein>